<keyword evidence="4" id="KW-1185">Reference proteome</keyword>
<dbReference type="AlphaFoldDB" id="A0A8J3XDL6"/>
<evidence type="ECO:0000259" key="2">
    <source>
        <dbReference type="Pfam" id="PF01058"/>
    </source>
</evidence>
<feature type="domain" description="NADH:ubiquinone oxidoreductase-like 20kDa subunit" evidence="2">
    <location>
        <begin position="31"/>
        <end position="167"/>
    </location>
</feature>
<keyword evidence="1" id="KW-0560">Oxidoreductase</keyword>
<dbReference type="Pfam" id="PF01058">
    <property type="entry name" value="Oxidored_q6"/>
    <property type="match status" value="1"/>
</dbReference>
<dbReference type="Gene3D" id="3.40.50.700">
    <property type="entry name" value="NADH:ubiquinone oxidoreductase-like, 20kDa subunit"/>
    <property type="match status" value="1"/>
</dbReference>
<dbReference type="EMBL" id="BOOP01000005">
    <property type="protein sequence ID" value="GII36606.1"/>
    <property type="molecule type" value="Genomic_DNA"/>
</dbReference>
<dbReference type="InterPro" id="IPR006137">
    <property type="entry name" value="NADH_UbQ_OxRdtase-like_20kDa"/>
</dbReference>
<organism evidence="3 4">
    <name type="scientific">Planotetraspora phitsanulokensis</name>
    <dbReference type="NCBI Taxonomy" id="575192"/>
    <lineage>
        <taxon>Bacteria</taxon>
        <taxon>Bacillati</taxon>
        <taxon>Actinomycetota</taxon>
        <taxon>Actinomycetes</taxon>
        <taxon>Streptosporangiales</taxon>
        <taxon>Streptosporangiaceae</taxon>
        <taxon>Planotetraspora</taxon>
    </lineage>
</organism>
<dbReference type="RefSeq" id="WP_204072336.1">
    <property type="nucleotide sequence ID" value="NZ_BAABHI010000020.1"/>
</dbReference>
<sequence>MGTRKGTAVTRSVRKRTEGVPRLAVWKFASCDGCQLTLLDCEDELLSVAAEVEIAYFLEASSAPGPGPYDLSLVEGSITTPEDLERIQHVRRVSKHLVTIGACATAGGIQALRDFGDVREFAAVVYARPGYIATLDRSTPISANVPVDFELRGCPIDKRQLLEVISAFLAGRRPVVPAHSVCVECKARGNACVMVAHGTPCLGPVTQAGCGALCPAFDRGCYGCFGPMESPNARALNKQLRALGMSTPELVRVYRTFNATAEPFRQASESAENSREADDDA</sequence>
<dbReference type="Proteomes" id="UP000622547">
    <property type="component" value="Unassembled WGS sequence"/>
</dbReference>
<dbReference type="InterPro" id="IPR051349">
    <property type="entry name" value="Hydrogenase_assoc-protein"/>
</dbReference>
<accession>A0A8J3XDL6</accession>
<protein>
    <submittedName>
        <fullName evidence="3">Oxidoreductase</fullName>
    </submittedName>
</protein>
<dbReference type="SUPFAM" id="SSF56770">
    <property type="entry name" value="HydA/Nqo6-like"/>
    <property type="match status" value="1"/>
</dbReference>
<dbReference type="PANTHER" id="PTHR42845:SF2">
    <property type="entry name" value="F420-NON-REDUCING HYDROGENASE VHU SUBUNIT G"/>
    <property type="match status" value="1"/>
</dbReference>
<dbReference type="InterPro" id="IPR037024">
    <property type="entry name" value="NiFe_Hase_small_N_sf"/>
</dbReference>
<comment type="caution">
    <text evidence="3">The sequence shown here is derived from an EMBL/GenBank/DDBJ whole genome shotgun (WGS) entry which is preliminary data.</text>
</comment>
<dbReference type="GO" id="GO:0051536">
    <property type="term" value="F:iron-sulfur cluster binding"/>
    <property type="evidence" value="ECO:0007669"/>
    <property type="project" value="InterPro"/>
</dbReference>
<dbReference type="GO" id="GO:0016491">
    <property type="term" value="F:oxidoreductase activity"/>
    <property type="evidence" value="ECO:0007669"/>
    <property type="project" value="UniProtKB-KW"/>
</dbReference>
<evidence type="ECO:0000256" key="1">
    <source>
        <dbReference type="ARBA" id="ARBA00023002"/>
    </source>
</evidence>
<name>A0A8J3XDL6_9ACTN</name>
<gene>
    <name evidence="3" type="ORF">Pph01_16090</name>
</gene>
<dbReference type="PANTHER" id="PTHR42845">
    <property type="entry name" value="COENZYME F420-REDUCING HYDROGENASE, GAMMA SUBUNIT"/>
    <property type="match status" value="1"/>
</dbReference>
<proteinExistence type="predicted"/>
<evidence type="ECO:0000313" key="3">
    <source>
        <dbReference type="EMBL" id="GII36606.1"/>
    </source>
</evidence>
<evidence type="ECO:0000313" key="4">
    <source>
        <dbReference type="Proteomes" id="UP000622547"/>
    </source>
</evidence>
<reference evidence="3 4" key="1">
    <citation type="submission" date="2021-01" db="EMBL/GenBank/DDBJ databases">
        <title>Whole genome shotgun sequence of Planotetraspora phitsanulokensis NBRC 104273.</title>
        <authorList>
            <person name="Komaki H."/>
            <person name="Tamura T."/>
        </authorList>
    </citation>
    <scope>NUCLEOTIDE SEQUENCE [LARGE SCALE GENOMIC DNA]</scope>
    <source>
        <strain evidence="3 4">NBRC 104273</strain>
    </source>
</reference>